<evidence type="ECO:0000256" key="7">
    <source>
        <dbReference type="ARBA" id="ARBA00022670"/>
    </source>
</evidence>
<keyword evidence="16" id="KW-0843">Virulence</keyword>
<feature type="domain" description="Peptidase C80" evidence="22">
    <location>
        <begin position="935"/>
        <end position="1103"/>
    </location>
</feature>
<evidence type="ECO:0000256" key="4">
    <source>
        <dbReference type="ARBA" id="ARBA00022511"/>
    </source>
</evidence>
<evidence type="ECO:0000256" key="20">
    <source>
        <dbReference type="ARBA" id="ARBA00023586"/>
    </source>
</evidence>
<keyword evidence="12" id="KW-0788">Thiol protease</keyword>
<keyword evidence="15" id="KW-1043">Host membrane</keyword>
<keyword evidence="19" id="KW-1035">Host cytoplasm</keyword>
<evidence type="ECO:0000259" key="22">
    <source>
        <dbReference type="PROSITE" id="PS51771"/>
    </source>
</evidence>
<keyword evidence="9" id="KW-0479">Metal-binding</keyword>
<keyword evidence="18" id="KW-0472">Membrane</keyword>
<keyword evidence="11" id="KW-0378">Hydrolase</keyword>
<dbReference type="InterPro" id="IPR011044">
    <property type="entry name" value="Quino_amine_DH_bsu"/>
</dbReference>
<dbReference type="Pfam" id="PF11713">
    <property type="entry name" value="Peptidase_C80"/>
    <property type="match status" value="3"/>
</dbReference>
<feature type="non-terminal residue" evidence="23">
    <location>
        <position position="1"/>
    </location>
</feature>
<comment type="cofactor">
    <cofactor evidence="1">
        <name>Mg(2+)</name>
        <dbReference type="ChEBI" id="CHEBI:18420"/>
    </cofactor>
</comment>
<evidence type="ECO:0000313" key="23">
    <source>
        <dbReference type="EMBL" id="CAB5507327.1"/>
    </source>
</evidence>
<keyword evidence="17" id="KW-0446">Lipid-binding</keyword>
<evidence type="ECO:0000256" key="21">
    <source>
        <dbReference type="SAM" id="Coils"/>
    </source>
</evidence>
<organism evidence="23 24">
    <name type="scientific">Bathymodiolus thermophilus thioautotrophic gill symbiont</name>
    <dbReference type="NCBI Taxonomy" id="2360"/>
    <lineage>
        <taxon>Bacteria</taxon>
        <taxon>Pseudomonadati</taxon>
        <taxon>Pseudomonadota</taxon>
        <taxon>Gammaproteobacteria</taxon>
        <taxon>sulfur-oxidizing symbionts</taxon>
    </lineage>
</organism>
<evidence type="ECO:0000256" key="18">
    <source>
        <dbReference type="ARBA" id="ARBA00023136"/>
    </source>
</evidence>
<keyword evidence="10" id="KW-0677">Repeat</keyword>
<evidence type="ECO:0000256" key="11">
    <source>
        <dbReference type="ARBA" id="ARBA00022801"/>
    </source>
</evidence>
<reference evidence="23 24" key="1">
    <citation type="submission" date="2020-05" db="EMBL/GenBank/DDBJ databases">
        <authorList>
            <person name="Petersen J."/>
            <person name="Sayavedra L."/>
        </authorList>
    </citation>
    <scope>NUCLEOTIDE SEQUENCE [LARGE SCALE GENOMIC DNA]</scope>
    <source>
        <strain evidence="23">B azoricus SOX ET2 1586I</strain>
    </source>
</reference>
<protein>
    <recommendedName>
        <fullName evidence="22">Peptidase C80 domain-containing protein</fullName>
    </recommendedName>
</protein>
<evidence type="ECO:0000256" key="19">
    <source>
        <dbReference type="ARBA" id="ARBA00023200"/>
    </source>
</evidence>
<keyword evidence="24" id="KW-1185">Reference proteome</keyword>
<proteinExistence type="predicted"/>
<evidence type="ECO:0000256" key="17">
    <source>
        <dbReference type="ARBA" id="ARBA00023121"/>
    </source>
</evidence>
<evidence type="ECO:0000256" key="3">
    <source>
        <dbReference type="ARBA" id="ARBA00004613"/>
    </source>
</evidence>
<feature type="coiled-coil region" evidence="21">
    <location>
        <begin position="267"/>
        <end position="294"/>
    </location>
</feature>
<keyword evidence="4" id="KW-1032">Host cell membrane</keyword>
<keyword evidence="21" id="KW-0175">Coiled coil</keyword>
<keyword evidence="13" id="KW-0068">Autocatalytic cleavage</keyword>
<dbReference type="SUPFAM" id="SSF50969">
    <property type="entry name" value="YVTN repeat-like/Quinoprotein amine dehydrogenase"/>
    <property type="match status" value="1"/>
</dbReference>
<name>A0ABM8MAX0_9GAMM</name>
<keyword evidence="7" id="KW-0645">Protease</keyword>
<keyword evidence="14" id="KW-0460">Magnesium</keyword>
<evidence type="ECO:0000256" key="15">
    <source>
        <dbReference type="ARBA" id="ARBA00022870"/>
    </source>
</evidence>
<evidence type="ECO:0000256" key="12">
    <source>
        <dbReference type="ARBA" id="ARBA00022807"/>
    </source>
</evidence>
<dbReference type="InterPro" id="IPR038383">
    <property type="entry name" value="CPD_dom_sf"/>
</dbReference>
<accession>A0ABM8MAX0</accession>
<evidence type="ECO:0000256" key="8">
    <source>
        <dbReference type="ARBA" id="ARBA00022679"/>
    </source>
</evidence>
<evidence type="ECO:0000256" key="16">
    <source>
        <dbReference type="ARBA" id="ARBA00023026"/>
    </source>
</evidence>
<dbReference type="Proteomes" id="UP000626656">
    <property type="component" value="Unassembled WGS sequence"/>
</dbReference>
<comment type="caution">
    <text evidence="23">The sequence shown here is derived from an EMBL/GenBank/DDBJ whole genome shotgun (WGS) entry which is preliminary data.</text>
</comment>
<evidence type="ECO:0000256" key="9">
    <source>
        <dbReference type="ARBA" id="ARBA00022723"/>
    </source>
</evidence>
<dbReference type="Gene3D" id="3.40.50.11050">
    <property type="match status" value="4"/>
</dbReference>
<keyword evidence="8" id="KW-0808">Transferase</keyword>
<feature type="non-terminal residue" evidence="23">
    <location>
        <position position="1103"/>
    </location>
</feature>
<feature type="domain" description="Peptidase C80" evidence="22">
    <location>
        <begin position="452"/>
        <end position="617"/>
    </location>
</feature>
<keyword evidence="5" id="KW-0964">Secreted</keyword>
<comment type="subcellular location">
    <subcellularLocation>
        <location evidence="2">Host cell membrane</location>
    </subcellularLocation>
    <subcellularLocation>
        <location evidence="20">Host cytoplasm</location>
        <location evidence="20">Host cytosol</location>
    </subcellularLocation>
    <subcellularLocation>
        <location evidence="3">Secreted</location>
    </subcellularLocation>
</comment>
<evidence type="ECO:0000256" key="6">
    <source>
        <dbReference type="ARBA" id="ARBA00022656"/>
    </source>
</evidence>
<evidence type="ECO:0000313" key="24">
    <source>
        <dbReference type="Proteomes" id="UP000626656"/>
    </source>
</evidence>
<evidence type="ECO:0000256" key="1">
    <source>
        <dbReference type="ARBA" id="ARBA00001946"/>
    </source>
</evidence>
<keyword evidence="6" id="KW-0800">Toxin</keyword>
<dbReference type="PROSITE" id="PS51771">
    <property type="entry name" value="CGT_MARTX_CPD"/>
    <property type="match status" value="3"/>
</dbReference>
<dbReference type="CDD" id="cd20500">
    <property type="entry name" value="Peptidase_C80"/>
    <property type="match status" value="3"/>
</dbReference>
<dbReference type="InterPro" id="IPR020974">
    <property type="entry name" value="CPD_dom"/>
</dbReference>
<gene>
    <name evidence="23" type="ORF">AZO1586I_1817</name>
</gene>
<evidence type="ECO:0000256" key="14">
    <source>
        <dbReference type="ARBA" id="ARBA00022842"/>
    </source>
</evidence>
<evidence type="ECO:0000256" key="10">
    <source>
        <dbReference type="ARBA" id="ARBA00022737"/>
    </source>
</evidence>
<evidence type="ECO:0000256" key="13">
    <source>
        <dbReference type="ARBA" id="ARBA00022813"/>
    </source>
</evidence>
<feature type="domain" description="Peptidase C80" evidence="22">
    <location>
        <begin position="72"/>
        <end position="258"/>
    </location>
</feature>
<evidence type="ECO:0000256" key="2">
    <source>
        <dbReference type="ARBA" id="ARBA00004165"/>
    </source>
</evidence>
<evidence type="ECO:0000256" key="5">
    <source>
        <dbReference type="ARBA" id="ARBA00022525"/>
    </source>
</evidence>
<sequence length="1103" mass="123656">QLKQTGVESISARSEYVAIDPDGKKLTSSTGTSEWRHKDSKAKTHYSFNEFTGEVESRVYNSEGTLVRYNGKHLSSNNSQYQTNIVLQLSDNETVRNATNALTSKHPDNSYIAKMNDNGKLTVYDLSGNEVSLNVNGKYRINVVAHGSEMAAIGAEQLATYITELQTKLRIEQTEQGRIALVGCETDKPSSSGTSTEITSLAQLVAQRLYDGGNGTINAEVTGRTTQIEVNANGTKTMLTGGTKTVYSWDTDKGEISQKTETVKNHSEALKNPLINLNEEIQRLEELLKSKKFTSKKQSKHSDLLSDTLHAFRVIRENELGFYHSELKALKLNFDEHLRTNPNSEIIGELNRVNAVLQDFITDIEQDLRRTELEQSVLLVREKYEAAKVLEVGDKVKKLKKTHEWFLDLASRSPEMREQLKHDILTVKYEIQVAEESQAKLEKWEVGNIRQDHITDPFVGYTRQILITTTDDLELIQNEIRLAEKYPNNTTIVHMDKNGNYKVVYGLKLDQIPKGDLKVMINAHGELGSIVDRSIEEIAEYISTIEQATGEDSSVRKVSLVPCDLKGEYAIKLLSKLQKRGISNAKVSVRLVSTSVLPNGRKIAVDSADDFRARYRSDIFKKTYAFNEKGEIIPVDSYTDEHYDVTLSIDKDGSPKIERIYDNKRLSELKGALKVFVKAKGFSETEQMLHQFKEALPSDASISHLNIKTPKDNDWFDQGSVLKQGQDLDKFGRDLNVSVVVHSNPRDSQVLMAARNRDSEVVILKGGDTSFIKSPYIPKNVIQLTEFGNSTLKQQHLVFGGDDFDADIRVRILHGDVKQIPTTRETLENLDLVSQVTQQPIEKVSIFVPTTGNFSHYQKLVTALSNKYKVNIAVWTKTQEGKPVKWLSKTSQDSGMTVHTPIVHLAETKPHNDQKLQDWDTLNQEQIDKLTAEAQKTKPRLASHDHQVLIQTEPDDNVKDSALKLTFKHPTQTTIVQMQKDGTYRVVYGTELDKITGRVKLSVIGYGRKTQEGGDTLGGRSATELSANITELNQALTGDVDIRRISIVGCNIDSDNPTDNSDSQYGRKMVEKLSQSNIKAPVVVRSNYVAVDEHGRKITSSTG</sequence>
<dbReference type="EMBL" id="CAHJWF010000403">
    <property type="protein sequence ID" value="CAB5507327.1"/>
    <property type="molecule type" value="Genomic_DNA"/>
</dbReference>
<dbReference type="RefSeq" id="WP_202784524.1">
    <property type="nucleotide sequence ID" value="NZ_CAHJWF010000403.1"/>
</dbReference>